<gene>
    <name evidence="2" type="ORF">L484_006866</name>
</gene>
<feature type="region of interest" description="Disordered" evidence="1">
    <location>
        <begin position="1"/>
        <end position="46"/>
    </location>
</feature>
<protein>
    <submittedName>
        <fullName evidence="2">Uncharacterized protein</fullName>
    </submittedName>
</protein>
<evidence type="ECO:0000313" key="3">
    <source>
        <dbReference type="Proteomes" id="UP000030645"/>
    </source>
</evidence>
<evidence type="ECO:0000313" key="2">
    <source>
        <dbReference type="EMBL" id="EXB57753.1"/>
    </source>
</evidence>
<sequence length="110" mass="12490">MQAQPHHRPHREPRPIEPTSAIATLREPEPPLREPRRAHSPLCRNPVQIHNTRPLCRNPVQIHNTRPLCEPSEARIHLPPSLHGARYPSQSYLCRRKLSAVNTAPPLAVA</sequence>
<dbReference type="EMBL" id="KE344350">
    <property type="protein sequence ID" value="EXB57753.1"/>
    <property type="molecule type" value="Genomic_DNA"/>
</dbReference>
<proteinExistence type="predicted"/>
<feature type="compositionally biased region" description="Basic residues" evidence="1">
    <location>
        <begin position="1"/>
        <end position="11"/>
    </location>
</feature>
<dbReference type="AlphaFoldDB" id="W9QY26"/>
<feature type="compositionally biased region" description="Basic and acidic residues" evidence="1">
    <location>
        <begin position="26"/>
        <end position="37"/>
    </location>
</feature>
<reference evidence="3" key="1">
    <citation type="submission" date="2013-01" db="EMBL/GenBank/DDBJ databases">
        <title>Draft Genome Sequence of a Mulberry Tree, Morus notabilis C.K. Schneid.</title>
        <authorList>
            <person name="He N."/>
            <person name="Zhao S."/>
        </authorList>
    </citation>
    <scope>NUCLEOTIDE SEQUENCE</scope>
</reference>
<dbReference type="Proteomes" id="UP000030645">
    <property type="component" value="Unassembled WGS sequence"/>
</dbReference>
<accession>W9QY26</accession>
<keyword evidence="3" id="KW-1185">Reference proteome</keyword>
<name>W9QY26_9ROSA</name>
<organism evidence="2 3">
    <name type="scientific">Morus notabilis</name>
    <dbReference type="NCBI Taxonomy" id="981085"/>
    <lineage>
        <taxon>Eukaryota</taxon>
        <taxon>Viridiplantae</taxon>
        <taxon>Streptophyta</taxon>
        <taxon>Embryophyta</taxon>
        <taxon>Tracheophyta</taxon>
        <taxon>Spermatophyta</taxon>
        <taxon>Magnoliopsida</taxon>
        <taxon>eudicotyledons</taxon>
        <taxon>Gunneridae</taxon>
        <taxon>Pentapetalae</taxon>
        <taxon>rosids</taxon>
        <taxon>fabids</taxon>
        <taxon>Rosales</taxon>
        <taxon>Moraceae</taxon>
        <taxon>Moreae</taxon>
        <taxon>Morus</taxon>
    </lineage>
</organism>
<evidence type="ECO:0000256" key="1">
    <source>
        <dbReference type="SAM" id="MobiDB-lite"/>
    </source>
</evidence>